<sequence length="166" mass="18292">MIASIRVPPIRYYIAAACVFLSNPFMSMTAPSATVLSATVIFCLVIPYMTAFSIRELIKGGKRTSDATPARSKVQPIGETKRQTDTYTEAQMRFRRAISVGCPTWHPFQCPNGDCVPIKYLCDVGCPTWHPFQCPNGDCVPIKYLCDGSPDCGDEYDENKSMCTAG</sequence>
<keyword evidence="3" id="KW-1133">Transmembrane helix</keyword>
<dbReference type="PROSITE" id="PS50068">
    <property type="entry name" value="LDLRA_2"/>
    <property type="match status" value="1"/>
</dbReference>
<accession>A0A9J2Q7D9</accession>
<dbReference type="InterPro" id="IPR002172">
    <property type="entry name" value="LDrepeatLR_classA_rpt"/>
</dbReference>
<dbReference type="CDD" id="cd00112">
    <property type="entry name" value="LDLa"/>
    <property type="match status" value="1"/>
</dbReference>
<feature type="transmembrane region" description="Helical" evidence="3">
    <location>
        <begin position="12"/>
        <end position="29"/>
    </location>
</feature>
<keyword evidence="1 2" id="KW-1015">Disulfide bond</keyword>
<protein>
    <submittedName>
        <fullName evidence="5">TIL domain-containing protein</fullName>
    </submittedName>
</protein>
<keyword evidence="3" id="KW-0472">Membrane</keyword>
<evidence type="ECO:0000256" key="3">
    <source>
        <dbReference type="SAM" id="Phobius"/>
    </source>
</evidence>
<dbReference type="Pfam" id="PF00057">
    <property type="entry name" value="Ldl_recept_a"/>
    <property type="match status" value="1"/>
</dbReference>
<dbReference type="PANTHER" id="PTHR20967:SF0">
    <property type="entry name" value="PROHORMONE-4"/>
    <property type="match status" value="1"/>
</dbReference>
<dbReference type="PANTHER" id="PTHR20967">
    <property type="entry name" value="PROHORMONE-4"/>
    <property type="match status" value="1"/>
</dbReference>
<keyword evidence="3" id="KW-0812">Transmembrane</keyword>
<feature type="disulfide bond" evidence="2">
    <location>
        <begin position="134"/>
        <end position="152"/>
    </location>
</feature>
<evidence type="ECO:0000256" key="1">
    <source>
        <dbReference type="ARBA" id="ARBA00023157"/>
    </source>
</evidence>
<dbReference type="Proteomes" id="UP000036681">
    <property type="component" value="Unplaced"/>
</dbReference>
<dbReference type="AlphaFoldDB" id="A0A9J2Q7D9"/>
<keyword evidence="4" id="KW-1185">Reference proteome</keyword>
<evidence type="ECO:0000256" key="2">
    <source>
        <dbReference type="PROSITE-ProRule" id="PRU00124"/>
    </source>
</evidence>
<dbReference type="WBParaSite" id="ALUE_0001814801-mRNA-1">
    <property type="protein sequence ID" value="ALUE_0001814801-mRNA-1"/>
    <property type="gene ID" value="ALUE_0001814801"/>
</dbReference>
<evidence type="ECO:0000313" key="4">
    <source>
        <dbReference type="Proteomes" id="UP000036681"/>
    </source>
</evidence>
<dbReference type="InterPro" id="IPR053103">
    <property type="entry name" value="IDLSRF-like_peptide"/>
</dbReference>
<comment type="caution">
    <text evidence="2">Lacks conserved residue(s) required for the propagation of feature annotation.</text>
</comment>
<name>A0A9J2Q7D9_ASCLU</name>
<evidence type="ECO:0000313" key="5">
    <source>
        <dbReference type="WBParaSite" id="ALUE_0001814801-mRNA-1"/>
    </source>
</evidence>
<dbReference type="InterPro" id="IPR036055">
    <property type="entry name" value="LDL_receptor-like_sf"/>
</dbReference>
<dbReference type="SUPFAM" id="SSF57424">
    <property type="entry name" value="LDL receptor-like module"/>
    <property type="match status" value="1"/>
</dbReference>
<dbReference type="Gene3D" id="4.10.400.10">
    <property type="entry name" value="Low-density Lipoprotein Receptor"/>
    <property type="match status" value="1"/>
</dbReference>
<reference evidence="5" key="1">
    <citation type="submission" date="2023-03" db="UniProtKB">
        <authorList>
            <consortium name="WormBaseParasite"/>
        </authorList>
    </citation>
    <scope>IDENTIFICATION</scope>
</reference>
<proteinExistence type="predicted"/>
<organism evidence="4 5">
    <name type="scientific">Ascaris lumbricoides</name>
    <name type="common">Giant roundworm</name>
    <dbReference type="NCBI Taxonomy" id="6252"/>
    <lineage>
        <taxon>Eukaryota</taxon>
        <taxon>Metazoa</taxon>
        <taxon>Ecdysozoa</taxon>
        <taxon>Nematoda</taxon>
        <taxon>Chromadorea</taxon>
        <taxon>Rhabditida</taxon>
        <taxon>Spirurina</taxon>
        <taxon>Ascaridomorpha</taxon>
        <taxon>Ascaridoidea</taxon>
        <taxon>Ascarididae</taxon>
        <taxon>Ascaris</taxon>
    </lineage>
</organism>
<dbReference type="SMART" id="SM00192">
    <property type="entry name" value="LDLa"/>
    <property type="match status" value="2"/>
</dbReference>
<feature type="transmembrane region" description="Helical" evidence="3">
    <location>
        <begin position="35"/>
        <end position="54"/>
    </location>
</feature>